<organism evidence="2 3">
    <name type="scientific">Rhinolophus ferrumequinum</name>
    <name type="common">Greater horseshoe bat</name>
    <dbReference type="NCBI Taxonomy" id="59479"/>
    <lineage>
        <taxon>Eukaryota</taxon>
        <taxon>Metazoa</taxon>
        <taxon>Chordata</taxon>
        <taxon>Craniata</taxon>
        <taxon>Vertebrata</taxon>
        <taxon>Euteleostomi</taxon>
        <taxon>Mammalia</taxon>
        <taxon>Eutheria</taxon>
        <taxon>Laurasiatheria</taxon>
        <taxon>Chiroptera</taxon>
        <taxon>Yinpterochiroptera</taxon>
        <taxon>Rhinolophoidea</taxon>
        <taxon>Rhinolophidae</taxon>
        <taxon>Rhinolophinae</taxon>
        <taxon>Rhinolophus</taxon>
    </lineage>
</organism>
<sequence>DKILKYPNENEEILLLRSIIDVNLPKFLSHDLPLFEGITSDLFPGVKLPKPDYNDMLVAIKDSCENMNLQMTKLFSEKILQIYEMMIVRHGFMIVGEPFGGKTSAYRVLAGALNDLCEKGLMEENKVQITVLNPKSVTMGQLYGQFDLVSHEWSDGILAVSFRVFASSVTPDRKWLVFDGPVDAVWIENMNTVLDDNKKLCLMSGEIIQMSPQMNLIFEPMDLEVASPATVSRCGMIYMEPQVLGWRPLMMSWLNLLPALVSVTQKEFIIKNGQFLKVISFVTSEKLDSG</sequence>
<dbReference type="GeneTree" id="ENSGT00940000155282"/>
<dbReference type="Gene3D" id="1.10.8.710">
    <property type="match status" value="1"/>
</dbReference>
<reference evidence="2 3" key="1">
    <citation type="journal article" date="2015" name="Annu Rev Anim Biosci">
        <title>The Genome 10K Project: a way forward.</title>
        <authorList>
            <person name="Koepfli K.P."/>
            <person name="Paten B."/>
            <person name="O'Brien S.J."/>
            <person name="Koepfli K.P."/>
            <person name="Paten B."/>
            <person name="Antunes A."/>
            <person name="Belov K."/>
            <person name="Bustamante C."/>
            <person name="Castoe T.A."/>
            <person name="Clawson H."/>
            <person name="Crawford A.J."/>
            <person name="Diekhans M."/>
            <person name="Distel D."/>
            <person name="Durbin R."/>
            <person name="Earl D."/>
            <person name="Fujita M.K."/>
            <person name="Gamble T."/>
            <person name="Georges A."/>
            <person name="Gemmell N."/>
            <person name="Gilbert M.T."/>
            <person name="Graves J.M."/>
            <person name="Green R.E."/>
            <person name="Hickey G."/>
            <person name="Jarvis E.D."/>
            <person name="Johnson W."/>
            <person name="Komissarov A."/>
            <person name="Korf I."/>
            <person name="Kuhn R."/>
            <person name="Larkin D.M."/>
            <person name="Lewin H."/>
            <person name="Lopez J.V."/>
            <person name="Ma J."/>
            <person name="Marques-Bonet T."/>
            <person name="Miller W."/>
            <person name="Murphy R."/>
            <person name="Pevzner P."/>
            <person name="Shapiro B."/>
            <person name="Steiner C."/>
            <person name="Tamazian G."/>
            <person name="Venkatesh B."/>
            <person name="Wang J."/>
            <person name="Wayne R."/>
            <person name="Wiley E."/>
            <person name="Yang H."/>
            <person name="Zhang G."/>
            <person name="Haussler D."/>
            <person name="Ryder O."/>
            <person name="O'Brien S.J."/>
        </authorList>
    </citation>
    <scope>NUCLEOTIDE SEQUENCE</scope>
</reference>
<dbReference type="Gene3D" id="3.40.50.300">
    <property type="entry name" value="P-loop containing nucleotide triphosphate hydrolases"/>
    <property type="match status" value="1"/>
</dbReference>
<dbReference type="SUPFAM" id="SSF52540">
    <property type="entry name" value="P-loop containing nucleoside triphosphate hydrolases"/>
    <property type="match status" value="1"/>
</dbReference>
<dbReference type="GO" id="GO:0007018">
    <property type="term" value="P:microtubule-based movement"/>
    <property type="evidence" value="ECO:0007669"/>
    <property type="project" value="InterPro"/>
</dbReference>
<dbReference type="Pfam" id="PF12774">
    <property type="entry name" value="AAA_6"/>
    <property type="match status" value="1"/>
</dbReference>
<dbReference type="PANTHER" id="PTHR46961:SF8">
    <property type="entry name" value="DYNEIN AXONEMAL HEAVY CHAIN 7"/>
    <property type="match status" value="1"/>
</dbReference>
<dbReference type="PANTHER" id="PTHR46961">
    <property type="entry name" value="DYNEIN HEAVY CHAIN 1, AXONEMAL-LIKE PROTEIN"/>
    <property type="match status" value="1"/>
</dbReference>
<dbReference type="InterPro" id="IPR027417">
    <property type="entry name" value="P-loop_NTPase"/>
</dbReference>
<reference evidence="2" key="4">
    <citation type="submission" date="2025-08" db="UniProtKB">
        <authorList>
            <consortium name="Ensembl"/>
        </authorList>
    </citation>
    <scope>IDENTIFICATION</scope>
</reference>
<reference evidence="2 3" key="2">
    <citation type="journal article" date="2018" name="Annu Rev Anim Biosci">
        <title>Bat Biology, Genomes, and the Bat1K Project: To Generate Chromosome-Level Genomes for All Living Bat Species.</title>
        <authorList>
            <person name="Teeling E.C."/>
            <person name="Vernes S.C."/>
            <person name="Davalos L.M."/>
            <person name="Ray D.A."/>
            <person name="Gilbert M.T.P."/>
            <person name="Myers E."/>
        </authorList>
    </citation>
    <scope>NUCLEOTIDE SEQUENCE</scope>
</reference>
<dbReference type="FunFam" id="3.40.50.300:FF:001328">
    <property type="entry name" value="Dynein heavy chain 6, axonemal"/>
    <property type="match status" value="1"/>
</dbReference>
<dbReference type="InParanoid" id="A0A671G6U1"/>
<dbReference type="GO" id="GO:0005524">
    <property type="term" value="F:ATP binding"/>
    <property type="evidence" value="ECO:0007669"/>
    <property type="project" value="InterPro"/>
</dbReference>
<feature type="domain" description="Dynein heavy chain hydrolytic ATP-binding dynein motor region" evidence="1">
    <location>
        <begin position="6"/>
        <end position="103"/>
    </location>
</feature>
<dbReference type="Ensembl" id="ENSRFET00010036463.1">
    <property type="protein sequence ID" value="ENSRFEP00010033662.1"/>
    <property type="gene ID" value="ENSRFEG00010022135.1"/>
</dbReference>
<dbReference type="InterPro" id="IPR035699">
    <property type="entry name" value="AAA_6"/>
</dbReference>
<dbReference type="AlphaFoldDB" id="A0A671G6U1"/>
<evidence type="ECO:0000259" key="1">
    <source>
        <dbReference type="Pfam" id="PF12774"/>
    </source>
</evidence>
<protein>
    <recommendedName>
        <fullName evidence="1">Dynein heavy chain hydrolytic ATP-binding dynein motor region domain-containing protein</fullName>
    </recommendedName>
</protein>
<dbReference type="Proteomes" id="UP000472240">
    <property type="component" value="Chromosome 8"/>
</dbReference>
<evidence type="ECO:0000313" key="2">
    <source>
        <dbReference type="Ensembl" id="ENSRFEP00010033662.1"/>
    </source>
</evidence>
<dbReference type="InterPro" id="IPR026983">
    <property type="entry name" value="DHC"/>
</dbReference>
<evidence type="ECO:0000313" key="3">
    <source>
        <dbReference type="Proteomes" id="UP000472240"/>
    </source>
</evidence>
<proteinExistence type="predicted"/>
<accession>A0A671G6U1</accession>
<dbReference type="InterPro" id="IPR043157">
    <property type="entry name" value="Dynein_AAA1S"/>
</dbReference>
<reference evidence="2" key="5">
    <citation type="submission" date="2025-09" db="UniProtKB">
        <authorList>
            <consortium name="Ensembl"/>
        </authorList>
    </citation>
    <scope>IDENTIFICATION</scope>
</reference>
<reference evidence="3" key="3">
    <citation type="submission" date="2018-12" db="EMBL/GenBank/DDBJ databases">
        <title>G10K-VGP greater horseshoe bat female genome, primary haplotype.</title>
        <authorList>
            <person name="Teeling E."/>
            <person name="Myers G."/>
            <person name="Vernes S."/>
            <person name="Pippel M."/>
            <person name="Winkler S."/>
            <person name="Fedrigo O."/>
            <person name="Rhie A."/>
            <person name="Koren S."/>
            <person name="Phillippy A."/>
            <person name="Lewin H."/>
            <person name="Damas J."/>
            <person name="Howe K."/>
            <person name="Mountcastle J."/>
            <person name="Jarvis E.D."/>
        </authorList>
    </citation>
    <scope>NUCLEOTIDE SEQUENCE [LARGE SCALE GENOMIC DNA]</scope>
</reference>
<dbReference type="GO" id="GO:0051959">
    <property type="term" value="F:dynein light intermediate chain binding"/>
    <property type="evidence" value="ECO:0007669"/>
    <property type="project" value="InterPro"/>
</dbReference>
<name>A0A671G6U1_RHIFE</name>
<keyword evidence="3" id="KW-1185">Reference proteome</keyword>
<dbReference type="GO" id="GO:0030286">
    <property type="term" value="C:dynein complex"/>
    <property type="evidence" value="ECO:0007669"/>
    <property type="project" value="InterPro"/>
</dbReference>
<dbReference type="OMA" id="PITHEWS"/>
<dbReference type="GO" id="GO:0045505">
    <property type="term" value="F:dynein intermediate chain binding"/>
    <property type="evidence" value="ECO:0007669"/>
    <property type="project" value="InterPro"/>
</dbReference>